<evidence type="ECO:0000259" key="6">
    <source>
        <dbReference type="Pfam" id="PF13664"/>
    </source>
</evidence>
<dbReference type="Proteomes" id="UP001500194">
    <property type="component" value="Unassembled WGS sequence"/>
</dbReference>
<evidence type="ECO:0000256" key="1">
    <source>
        <dbReference type="ARBA" id="ARBA00004370"/>
    </source>
</evidence>
<evidence type="ECO:0000256" key="3">
    <source>
        <dbReference type="ARBA" id="ARBA00022989"/>
    </source>
</evidence>
<keyword evidence="8" id="KW-1185">Reference proteome</keyword>
<sequence length="150" mass="15269">MPLAAEDSHMSLAAAVASFVADLALGAWFGAMAFFSFVAAPTTFSVLGTDDAGPVVNAIFPTYYQIGVGLGFVALGGVAVTDALAGLDYAWVAYGATAVAIASAAYARYRLIPKMEAAGDNAFSEYHKQSVALNALAMLAVLVALAATHA</sequence>
<name>A0AAV3T4A5_9EURY</name>
<evidence type="ECO:0000256" key="2">
    <source>
        <dbReference type="ARBA" id="ARBA00022692"/>
    </source>
</evidence>
<keyword evidence="4 5" id="KW-0472">Membrane</keyword>
<gene>
    <name evidence="7" type="ORF">GCM10009019_17990</name>
</gene>
<proteinExistence type="predicted"/>
<dbReference type="EMBL" id="BAAADU010000002">
    <property type="protein sequence ID" value="GAA0654759.1"/>
    <property type="molecule type" value="Genomic_DNA"/>
</dbReference>
<organism evidence="7 8">
    <name type="scientific">Salarchaeum japonicum</name>
    <dbReference type="NCBI Taxonomy" id="555573"/>
    <lineage>
        <taxon>Archaea</taxon>
        <taxon>Methanobacteriati</taxon>
        <taxon>Methanobacteriota</taxon>
        <taxon>Stenosarchaea group</taxon>
        <taxon>Halobacteria</taxon>
        <taxon>Halobacteriales</taxon>
        <taxon>Halobacteriaceae</taxon>
    </lineage>
</organism>
<comment type="caution">
    <text evidence="7">The sequence shown here is derived from an EMBL/GenBank/DDBJ whole genome shotgun (WGS) entry which is preliminary data.</text>
</comment>
<feature type="domain" description="TMEM205-like" evidence="6">
    <location>
        <begin position="23"/>
        <end position="118"/>
    </location>
</feature>
<reference evidence="7 8" key="1">
    <citation type="journal article" date="2019" name="Int. J. Syst. Evol. Microbiol.">
        <title>The Global Catalogue of Microorganisms (GCM) 10K type strain sequencing project: providing services to taxonomists for standard genome sequencing and annotation.</title>
        <authorList>
            <consortium name="The Broad Institute Genomics Platform"/>
            <consortium name="The Broad Institute Genome Sequencing Center for Infectious Disease"/>
            <person name="Wu L."/>
            <person name="Ma J."/>
        </authorList>
    </citation>
    <scope>NUCLEOTIDE SEQUENCE [LARGE SCALE GENOMIC DNA]</scope>
    <source>
        <strain evidence="7 8">JCM 16327</strain>
    </source>
</reference>
<evidence type="ECO:0000256" key="4">
    <source>
        <dbReference type="ARBA" id="ARBA00023136"/>
    </source>
</evidence>
<dbReference type="AlphaFoldDB" id="A0AAV3T4A5"/>
<feature type="transmembrane region" description="Helical" evidence="5">
    <location>
        <begin position="58"/>
        <end position="79"/>
    </location>
</feature>
<keyword evidence="3 5" id="KW-1133">Transmembrane helix</keyword>
<protein>
    <recommendedName>
        <fullName evidence="6">TMEM205-like domain-containing protein</fullName>
    </recommendedName>
</protein>
<dbReference type="Pfam" id="PF13664">
    <property type="entry name" value="DUF4149"/>
    <property type="match status" value="1"/>
</dbReference>
<keyword evidence="2 5" id="KW-0812">Transmembrane</keyword>
<feature type="transmembrane region" description="Helical" evidence="5">
    <location>
        <begin position="129"/>
        <end position="148"/>
    </location>
</feature>
<dbReference type="InterPro" id="IPR025423">
    <property type="entry name" value="TMEM205-like"/>
</dbReference>
<feature type="transmembrane region" description="Helical" evidence="5">
    <location>
        <begin position="91"/>
        <end position="109"/>
    </location>
</feature>
<dbReference type="GO" id="GO:0016020">
    <property type="term" value="C:membrane"/>
    <property type="evidence" value="ECO:0007669"/>
    <property type="project" value="UniProtKB-SubCell"/>
</dbReference>
<feature type="transmembrane region" description="Helical" evidence="5">
    <location>
        <begin position="12"/>
        <end position="38"/>
    </location>
</feature>
<evidence type="ECO:0000313" key="7">
    <source>
        <dbReference type="EMBL" id="GAA0654759.1"/>
    </source>
</evidence>
<accession>A0AAV3T4A5</accession>
<evidence type="ECO:0000256" key="5">
    <source>
        <dbReference type="SAM" id="Phobius"/>
    </source>
</evidence>
<comment type="subcellular location">
    <subcellularLocation>
        <location evidence="1">Membrane</location>
    </subcellularLocation>
</comment>
<evidence type="ECO:0000313" key="8">
    <source>
        <dbReference type="Proteomes" id="UP001500194"/>
    </source>
</evidence>